<sequence length="125" mass="13684">MGWGYCGKDDRGREIGYEIVATCDKKGCDQVIDRGLGYVCGTMHGGDDGGCGRYFCGEHLDYPGPRGGCIHRFKGAYGVTMCQPLRSDAGEVWCACGFKHYVEWPDETAFKETTPVRVTPEATAQ</sequence>
<dbReference type="AlphaFoldDB" id="A0A0F9F580"/>
<dbReference type="EMBL" id="LAZR01031915">
    <property type="protein sequence ID" value="KKL52375.1"/>
    <property type="molecule type" value="Genomic_DNA"/>
</dbReference>
<evidence type="ECO:0000313" key="1">
    <source>
        <dbReference type="EMBL" id="KKL52375.1"/>
    </source>
</evidence>
<organism evidence="1">
    <name type="scientific">marine sediment metagenome</name>
    <dbReference type="NCBI Taxonomy" id="412755"/>
    <lineage>
        <taxon>unclassified sequences</taxon>
        <taxon>metagenomes</taxon>
        <taxon>ecological metagenomes</taxon>
    </lineage>
</organism>
<gene>
    <name evidence="1" type="ORF">LCGC14_2286090</name>
</gene>
<comment type="caution">
    <text evidence="1">The sequence shown here is derived from an EMBL/GenBank/DDBJ whole genome shotgun (WGS) entry which is preliminary data.</text>
</comment>
<accession>A0A0F9F580</accession>
<reference evidence="1" key="1">
    <citation type="journal article" date="2015" name="Nature">
        <title>Complex archaea that bridge the gap between prokaryotes and eukaryotes.</title>
        <authorList>
            <person name="Spang A."/>
            <person name="Saw J.H."/>
            <person name="Jorgensen S.L."/>
            <person name="Zaremba-Niedzwiedzka K."/>
            <person name="Martijn J."/>
            <person name="Lind A.E."/>
            <person name="van Eijk R."/>
            <person name="Schleper C."/>
            <person name="Guy L."/>
            <person name="Ettema T.J."/>
        </authorList>
    </citation>
    <scope>NUCLEOTIDE SEQUENCE</scope>
</reference>
<proteinExistence type="predicted"/>
<protein>
    <submittedName>
        <fullName evidence="1">Uncharacterized protein</fullName>
    </submittedName>
</protein>
<name>A0A0F9F580_9ZZZZ</name>